<comment type="caution">
    <text evidence="1">The sequence shown here is derived from an EMBL/GenBank/DDBJ whole genome shotgun (WGS) entry which is preliminary data.</text>
</comment>
<dbReference type="AlphaFoldDB" id="A0A9N8V8F8"/>
<protein>
    <submittedName>
        <fullName evidence="1">12465_t:CDS:1</fullName>
    </submittedName>
</protein>
<dbReference type="OrthoDB" id="2394806at2759"/>
<sequence>MGHSFSEDLKWRMVYLYLDSYNKQKISKLLYTSYSGVCRILRNFKKWNCIENPFRGLSGHKKLFRSTDIKVLKGLVNEKVDWFLNELVEEMKMRTGSGIH</sequence>
<name>A0A9N8V8F8_9GLOM</name>
<gene>
    <name evidence="1" type="ORF">AMORRO_LOCUS644</name>
</gene>
<accession>A0A9N8V8F8</accession>
<dbReference type="SUPFAM" id="SSF46689">
    <property type="entry name" value="Homeodomain-like"/>
    <property type="match status" value="1"/>
</dbReference>
<keyword evidence="2" id="KW-1185">Reference proteome</keyword>
<dbReference type="Proteomes" id="UP000789342">
    <property type="component" value="Unassembled WGS sequence"/>
</dbReference>
<dbReference type="EMBL" id="CAJVPV010000200">
    <property type="protein sequence ID" value="CAG8446521.1"/>
    <property type="molecule type" value="Genomic_DNA"/>
</dbReference>
<organism evidence="1 2">
    <name type="scientific">Acaulospora morrowiae</name>
    <dbReference type="NCBI Taxonomy" id="94023"/>
    <lineage>
        <taxon>Eukaryota</taxon>
        <taxon>Fungi</taxon>
        <taxon>Fungi incertae sedis</taxon>
        <taxon>Mucoromycota</taxon>
        <taxon>Glomeromycotina</taxon>
        <taxon>Glomeromycetes</taxon>
        <taxon>Diversisporales</taxon>
        <taxon>Acaulosporaceae</taxon>
        <taxon>Acaulospora</taxon>
    </lineage>
</organism>
<proteinExistence type="predicted"/>
<reference evidence="1" key="1">
    <citation type="submission" date="2021-06" db="EMBL/GenBank/DDBJ databases">
        <authorList>
            <person name="Kallberg Y."/>
            <person name="Tangrot J."/>
            <person name="Rosling A."/>
        </authorList>
    </citation>
    <scope>NUCLEOTIDE SEQUENCE</scope>
    <source>
        <strain evidence="1">CL551</strain>
    </source>
</reference>
<evidence type="ECO:0000313" key="1">
    <source>
        <dbReference type="EMBL" id="CAG8446521.1"/>
    </source>
</evidence>
<dbReference type="InterPro" id="IPR009057">
    <property type="entry name" value="Homeodomain-like_sf"/>
</dbReference>
<evidence type="ECO:0000313" key="2">
    <source>
        <dbReference type="Proteomes" id="UP000789342"/>
    </source>
</evidence>